<name>A0ABZ3B4M2_9ENTR</name>
<gene>
    <name evidence="1" type="ORF">AAEY27_22280</name>
</gene>
<dbReference type="RefSeq" id="WP_342322917.1">
    <property type="nucleotide sequence ID" value="NZ_CP151800.1"/>
</dbReference>
<dbReference type="InterPro" id="IPR005095">
    <property type="entry name" value="EspA"/>
</dbReference>
<dbReference type="Pfam" id="PF03433">
    <property type="entry name" value="EspA"/>
    <property type="match status" value="1"/>
</dbReference>
<dbReference type="EMBL" id="CP151800">
    <property type="protein sequence ID" value="WZV98305.1"/>
    <property type="molecule type" value="Genomic_DNA"/>
</dbReference>
<dbReference type="InterPro" id="IPR035074">
    <property type="entry name" value="EspA/CesA-like"/>
</dbReference>
<dbReference type="Proteomes" id="UP001466893">
    <property type="component" value="Chromosome"/>
</dbReference>
<organism evidence="1 2">
    <name type="scientific">Kosakonia calanthes</name>
    <dbReference type="NCBI Taxonomy" id="3139408"/>
    <lineage>
        <taxon>Bacteria</taxon>
        <taxon>Pseudomonadati</taxon>
        <taxon>Pseudomonadota</taxon>
        <taxon>Gammaproteobacteria</taxon>
        <taxon>Enterobacterales</taxon>
        <taxon>Enterobacteriaceae</taxon>
        <taxon>Kosakonia</taxon>
    </lineage>
</organism>
<evidence type="ECO:0000313" key="1">
    <source>
        <dbReference type="EMBL" id="WZV98305.1"/>
    </source>
</evidence>
<reference evidence="1 2" key="1">
    <citation type="submission" date="2024-04" db="EMBL/GenBank/DDBJ databases">
        <title>Kosakonia calanthae sp. nov., a halophilic bacterium isolated from leaves of Calanthe tiplacata.</title>
        <authorList>
            <person name="Wu P."/>
        </authorList>
    </citation>
    <scope>NUCLEOTIDE SEQUENCE [LARGE SCALE GENOMIC DNA]</scope>
    <source>
        <strain evidence="1 2">BYX6</strain>
    </source>
</reference>
<proteinExistence type="predicted"/>
<accession>A0ABZ3B4M2</accession>
<protein>
    <submittedName>
        <fullName evidence="1">Uncharacterized protein</fullName>
    </submittedName>
</protein>
<dbReference type="SUPFAM" id="SSF116927">
    <property type="entry name" value="EspA/CesA-like"/>
    <property type="match status" value="1"/>
</dbReference>
<keyword evidence="2" id="KW-1185">Reference proteome</keyword>
<evidence type="ECO:0000313" key="2">
    <source>
        <dbReference type="Proteomes" id="UP001466893"/>
    </source>
</evidence>
<sequence length="196" mass="21704">MNIDNISSRTHFPVSGKHYPGEALPASGTGELCSDNPFAYGYSVLQTLLMSIQEVANNQYLDIKESAERARKTQQMSNRMDEIIARAAKGDDKTREKIPDDVIQYMHENGISINGITIDEYIKKNGDTNDALDKGSLQAIKAALDNSANRDTDLMTQGQLTIQKMTQQMNAVITQLTGLLNKWGDICTQIAQKTFS</sequence>